<dbReference type="GO" id="GO:0055037">
    <property type="term" value="C:recycling endosome"/>
    <property type="evidence" value="ECO:0007669"/>
    <property type="project" value="TreeGrafter"/>
</dbReference>
<feature type="transmembrane region" description="Helical" evidence="2">
    <location>
        <begin position="436"/>
        <end position="458"/>
    </location>
</feature>
<dbReference type="CDD" id="cd13529">
    <property type="entry name" value="PBP2_transferrin"/>
    <property type="match status" value="1"/>
</dbReference>
<keyword evidence="2" id="KW-0472">Membrane</keyword>
<dbReference type="EMBL" id="KK100318">
    <property type="protein sequence ID" value="KIZ06899.1"/>
    <property type="molecule type" value="Genomic_DNA"/>
</dbReference>
<evidence type="ECO:0000313" key="5">
    <source>
        <dbReference type="Proteomes" id="UP000054498"/>
    </source>
</evidence>
<dbReference type="GO" id="GO:0005769">
    <property type="term" value="C:early endosome"/>
    <property type="evidence" value="ECO:0007669"/>
    <property type="project" value="TreeGrafter"/>
</dbReference>
<feature type="region of interest" description="Disordered" evidence="1">
    <location>
        <begin position="1"/>
        <end position="22"/>
    </location>
</feature>
<evidence type="ECO:0000313" key="4">
    <source>
        <dbReference type="EMBL" id="KIZ06899.1"/>
    </source>
</evidence>
<dbReference type="InterPro" id="IPR001156">
    <property type="entry name" value="Transferrin-like_dom"/>
</dbReference>
<dbReference type="AlphaFoldDB" id="A0A0D2LKG3"/>
<gene>
    <name evidence="4" type="ORF">MNEG_1054</name>
</gene>
<dbReference type="PANTHER" id="PTHR11485:SF29">
    <property type="entry name" value="TRANSFERRIN 2"/>
    <property type="match status" value="1"/>
</dbReference>
<dbReference type="SMART" id="SM00094">
    <property type="entry name" value="TR_FER"/>
    <property type="match status" value="1"/>
</dbReference>
<dbReference type="GO" id="GO:0005615">
    <property type="term" value="C:extracellular space"/>
    <property type="evidence" value="ECO:0007669"/>
    <property type="project" value="TreeGrafter"/>
</dbReference>
<keyword evidence="2" id="KW-0812">Transmembrane</keyword>
<sequence length="486" mass="49065">MADRGGAGKAVEKAVRTSGKTKDEERNDVVGLVISALLTVAGAGLTGFFSDKAATARLCVFPEDKAAACSTVVAGVPGVRMTCVGAPNAQGCINLVTSGRAELIHLQGEEQYLAGTSAKLVPLVSEFYGSSVGTSYFAVAVVDKAFCDQGAGKLTMASLKGARSCHTGYRKTAGWTVPVGFMVAQGIMPVVNSNGAVQTDAQSVASFFSETCAPRVTSDGPLRGGAAWDGLCTACQGNCSETGPYGDYQGSLRCLMEGAGDVAFIKETTVQDFAKGGPKAEDWSVKAAADLRLLCPAGGCATVDMYDSCNLARVPAYAFMATPAFRASTAGQAVATALVSASKAPAFLAKAVGAGLLTKDTKELRPEASSFEEYFGASTLAAYASMRKLTTTASNAPSAAPSANTASVGPLDASSVLVPMAAPSGGGAKGGLNGGAVAGIVIGVLAAVALLAGGVWALRRRSARRSGFSAYDTSKGAIGKDFSAPV</sequence>
<name>A0A0D2LKG3_9CHLO</name>
<dbReference type="KEGG" id="mng:MNEG_1054"/>
<keyword evidence="5" id="KW-1185">Reference proteome</keyword>
<dbReference type="Pfam" id="PF00405">
    <property type="entry name" value="Transferrin"/>
    <property type="match status" value="1"/>
</dbReference>
<dbReference type="PRINTS" id="PR00422">
    <property type="entry name" value="TRANSFERRIN"/>
</dbReference>
<reference evidence="4 5" key="1">
    <citation type="journal article" date="2013" name="BMC Genomics">
        <title>Reconstruction of the lipid metabolism for the microalga Monoraphidium neglectum from its genome sequence reveals characteristics suitable for biofuel production.</title>
        <authorList>
            <person name="Bogen C."/>
            <person name="Al-Dilaimi A."/>
            <person name="Albersmeier A."/>
            <person name="Wichmann J."/>
            <person name="Grundmann M."/>
            <person name="Rupp O."/>
            <person name="Lauersen K.J."/>
            <person name="Blifernez-Klassen O."/>
            <person name="Kalinowski J."/>
            <person name="Goesmann A."/>
            <person name="Mussgnug J.H."/>
            <person name="Kruse O."/>
        </authorList>
    </citation>
    <scope>NUCLEOTIDE SEQUENCE [LARGE SCALE GENOMIC DNA]</scope>
    <source>
        <strain evidence="4 5">SAG 48.87</strain>
    </source>
</reference>
<proteinExistence type="predicted"/>
<dbReference type="Proteomes" id="UP000054498">
    <property type="component" value="Unassembled WGS sequence"/>
</dbReference>
<feature type="compositionally biased region" description="Basic and acidic residues" evidence="1">
    <location>
        <begin position="10"/>
        <end position="22"/>
    </location>
</feature>
<dbReference type="PROSITE" id="PS51408">
    <property type="entry name" value="TRANSFERRIN_LIKE_4"/>
    <property type="match status" value="1"/>
</dbReference>
<dbReference type="Gene3D" id="3.40.190.10">
    <property type="entry name" value="Periplasmic binding protein-like II"/>
    <property type="match status" value="2"/>
</dbReference>
<keyword evidence="2" id="KW-1133">Transmembrane helix</keyword>
<accession>A0A0D2LKG3</accession>
<dbReference type="GO" id="GO:0005886">
    <property type="term" value="C:plasma membrane"/>
    <property type="evidence" value="ECO:0007669"/>
    <property type="project" value="TreeGrafter"/>
</dbReference>
<dbReference type="PANTHER" id="PTHR11485">
    <property type="entry name" value="TRANSFERRIN"/>
    <property type="match status" value="1"/>
</dbReference>
<organism evidence="4 5">
    <name type="scientific">Monoraphidium neglectum</name>
    <dbReference type="NCBI Taxonomy" id="145388"/>
    <lineage>
        <taxon>Eukaryota</taxon>
        <taxon>Viridiplantae</taxon>
        <taxon>Chlorophyta</taxon>
        <taxon>core chlorophytes</taxon>
        <taxon>Chlorophyceae</taxon>
        <taxon>CS clade</taxon>
        <taxon>Sphaeropleales</taxon>
        <taxon>Selenastraceae</taxon>
        <taxon>Monoraphidium</taxon>
    </lineage>
</organism>
<dbReference type="RefSeq" id="XP_013905918.1">
    <property type="nucleotide sequence ID" value="XM_014050464.1"/>
</dbReference>
<dbReference type="STRING" id="145388.A0A0D2LKG3"/>
<protein>
    <submittedName>
        <fullName evidence="4">Melanotransferrin</fullName>
    </submittedName>
</protein>
<evidence type="ECO:0000256" key="1">
    <source>
        <dbReference type="SAM" id="MobiDB-lite"/>
    </source>
</evidence>
<evidence type="ECO:0000259" key="3">
    <source>
        <dbReference type="PROSITE" id="PS51408"/>
    </source>
</evidence>
<feature type="transmembrane region" description="Helical" evidence="2">
    <location>
        <begin position="29"/>
        <end position="49"/>
    </location>
</feature>
<dbReference type="GeneID" id="25727712"/>
<dbReference type="GO" id="GO:0006826">
    <property type="term" value="P:iron ion transport"/>
    <property type="evidence" value="ECO:0007669"/>
    <property type="project" value="TreeGrafter"/>
</dbReference>
<dbReference type="OrthoDB" id="9981115at2759"/>
<evidence type="ECO:0000256" key="2">
    <source>
        <dbReference type="SAM" id="Phobius"/>
    </source>
</evidence>
<feature type="domain" description="Transferrin-like" evidence="3">
    <location>
        <begin position="56"/>
        <end position="388"/>
    </location>
</feature>
<dbReference type="SUPFAM" id="SSF53850">
    <property type="entry name" value="Periplasmic binding protein-like II"/>
    <property type="match status" value="1"/>
</dbReference>